<evidence type="ECO:0000313" key="7">
    <source>
        <dbReference type="Proteomes" id="UP000599523"/>
    </source>
</evidence>
<dbReference type="GO" id="GO:0032259">
    <property type="term" value="P:methylation"/>
    <property type="evidence" value="ECO:0007669"/>
    <property type="project" value="UniProtKB-KW"/>
</dbReference>
<dbReference type="Gene3D" id="3.40.50.150">
    <property type="entry name" value="Vaccinia Virus protein VP39"/>
    <property type="match status" value="1"/>
</dbReference>
<comment type="caution">
    <text evidence="6">The sequence shown here is derived from an EMBL/GenBank/DDBJ whole genome shotgun (WGS) entry which is preliminary data.</text>
</comment>
<dbReference type="InterPro" id="IPR025714">
    <property type="entry name" value="Methyltranfer_dom"/>
</dbReference>
<evidence type="ECO:0000256" key="4">
    <source>
        <dbReference type="SAM" id="MobiDB-lite"/>
    </source>
</evidence>
<keyword evidence="7" id="KW-1185">Reference proteome</keyword>
<accession>A0A972FDN6</accession>
<evidence type="ECO:0000259" key="5">
    <source>
        <dbReference type="Pfam" id="PF13847"/>
    </source>
</evidence>
<dbReference type="InterPro" id="IPR029063">
    <property type="entry name" value="SAM-dependent_MTases_sf"/>
</dbReference>
<gene>
    <name evidence="6" type="ORF">GPA21_07380</name>
</gene>
<dbReference type="SUPFAM" id="SSF53335">
    <property type="entry name" value="S-adenosyl-L-methionine-dependent methyltransferases"/>
    <property type="match status" value="1"/>
</dbReference>
<evidence type="ECO:0000256" key="1">
    <source>
        <dbReference type="ARBA" id="ARBA00022603"/>
    </source>
</evidence>
<dbReference type="PANTHER" id="PTHR13610">
    <property type="entry name" value="METHYLTRANSFERASE DOMAIN-CONTAINING PROTEIN"/>
    <property type="match status" value="1"/>
</dbReference>
<dbReference type="EMBL" id="WTVM01000033">
    <property type="protein sequence ID" value="NMG02790.1"/>
    <property type="molecule type" value="Genomic_DNA"/>
</dbReference>
<evidence type="ECO:0000256" key="3">
    <source>
        <dbReference type="ARBA" id="ARBA00022691"/>
    </source>
</evidence>
<reference evidence="6" key="1">
    <citation type="submission" date="2019-12" db="EMBL/GenBank/DDBJ databases">
        <title>Comparative genomics gives insights into the taxonomy of the Azoarcus-Aromatoleum group and reveals separate origins of nif in the plant-associated Azoarcus and non-plant-associated Aromatoleum sub-groups.</title>
        <authorList>
            <person name="Lafos M."/>
            <person name="Maluk M."/>
            <person name="Batista M."/>
            <person name="Junghare M."/>
            <person name="Carmona M."/>
            <person name="Faoro H."/>
            <person name="Cruz L.M."/>
            <person name="Battistoni F."/>
            <person name="De Souza E."/>
            <person name="Pedrosa F."/>
            <person name="Chen W.-M."/>
            <person name="Poole P.S."/>
            <person name="Dixon R.A."/>
            <person name="James E.K."/>
        </authorList>
    </citation>
    <scope>NUCLEOTIDE SEQUENCE</scope>
    <source>
        <strain evidence="6">NSC3</strain>
    </source>
</reference>
<dbReference type="Pfam" id="PF13847">
    <property type="entry name" value="Methyltransf_31"/>
    <property type="match status" value="1"/>
</dbReference>
<evidence type="ECO:0000313" key="6">
    <source>
        <dbReference type="EMBL" id="NMG02790.1"/>
    </source>
</evidence>
<dbReference type="InterPro" id="IPR026170">
    <property type="entry name" value="FAM173A/B"/>
</dbReference>
<feature type="domain" description="Methyltransferase" evidence="5">
    <location>
        <begin position="63"/>
        <end position="127"/>
    </location>
</feature>
<feature type="region of interest" description="Disordered" evidence="4">
    <location>
        <begin position="16"/>
        <end position="37"/>
    </location>
</feature>
<name>A0A972FDN6_9RHOO</name>
<dbReference type="Proteomes" id="UP000599523">
    <property type="component" value="Unassembled WGS sequence"/>
</dbReference>
<keyword evidence="3" id="KW-0949">S-adenosyl-L-methionine</keyword>
<protein>
    <submittedName>
        <fullName evidence="6">Methyltransferase domain-containing protein</fullName>
    </submittedName>
</protein>
<dbReference type="GO" id="GO:0016279">
    <property type="term" value="F:protein-lysine N-methyltransferase activity"/>
    <property type="evidence" value="ECO:0007669"/>
    <property type="project" value="InterPro"/>
</dbReference>
<proteinExistence type="predicted"/>
<dbReference type="CDD" id="cd02440">
    <property type="entry name" value="AdoMet_MTases"/>
    <property type="match status" value="1"/>
</dbReference>
<organism evidence="6 7">
    <name type="scientific">Azoarcus taiwanensis</name>
    <dbReference type="NCBI Taxonomy" id="666964"/>
    <lineage>
        <taxon>Bacteria</taxon>
        <taxon>Pseudomonadati</taxon>
        <taxon>Pseudomonadota</taxon>
        <taxon>Betaproteobacteria</taxon>
        <taxon>Rhodocyclales</taxon>
        <taxon>Zoogloeaceae</taxon>
        <taxon>Azoarcus</taxon>
    </lineage>
</organism>
<keyword evidence="2" id="KW-0808">Transferase</keyword>
<keyword evidence="1 6" id="KW-0489">Methyltransferase</keyword>
<dbReference type="PANTHER" id="PTHR13610:SF11">
    <property type="entry name" value="METHYLTRANSFERASE DOMAIN-CONTAINING PROTEIN"/>
    <property type="match status" value="1"/>
</dbReference>
<sequence>MPLAFALAATITACSDRTPAGATSGSTSAVPPEPEIRLDVPFVPTPYEIVASMLEMGEVGPEDHLIDLGSGDGRIVIAAVRDRGARSAEGIDLDPQRVAEAQENALAAGVADRTSFEQGDLFDKDFSAATVLTLYLTQDINLRLRQRILETLAPGSRVVSHVFDMGAWVPDRQAPMGSVNIYAWTVPTRVEGHWELTQEGEAFGTLEFEQSFQMIGGTATVDGNEIAVFRGRVDGSRVSFQIAEHVLVGDVVGDRMTLSAEDGANWQALRTSSPSETPTTPR</sequence>
<dbReference type="AlphaFoldDB" id="A0A972FDN6"/>
<evidence type="ECO:0000256" key="2">
    <source>
        <dbReference type="ARBA" id="ARBA00022679"/>
    </source>
</evidence>